<feature type="compositionally biased region" description="Basic and acidic residues" evidence="3">
    <location>
        <begin position="527"/>
        <end position="543"/>
    </location>
</feature>
<dbReference type="OMA" id="PCLFEDK"/>
<feature type="region of interest" description="Disordered" evidence="3">
    <location>
        <begin position="1292"/>
        <end position="1318"/>
    </location>
</feature>
<feature type="compositionally biased region" description="Polar residues" evidence="3">
    <location>
        <begin position="903"/>
        <end position="916"/>
    </location>
</feature>
<evidence type="ECO:0000259" key="4">
    <source>
        <dbReference type="PROSITE" id="PS51319"/>
    </source>
</evidence>
<sequence length="1387" mass="157418">MELTSNAIDANEVAFKKRKKNMGIKKAKANSTNMNSNETSDVAVEAPPSSSNGKNTDDEDITTKSKVKKHRLKKVDQLQNAEDKTQNGVSNNGNGETNGESKNQQNKKKKLTEKKKKDQKESLDAKGQQDEGTTVETAAEKRAKLKEARKIKNDLKEKKNNPINVNIDTLQEQIDSINKQPTKDTKQIILELKNTLNIVDSTNEIKKIDGLNKNEIKTLDAWYFANKLKIIPCLFEDKPLNANLLNALYYIEPAFRNKKGKIIIYLKFVKAKYEKSLKRGSEGKVDDSDEDNNDKKDSYKDEGKDRQEQCKAKIMDILNNDLQNLKQKEYMKKILELVKNESSFINLKHHFDFLANASIDVLDVFLEEDGLTCIKRILQNIAKRKRMKKCSTLLIHILKVLKKLNITLDHLKCTLIGVPINFIARNKVDEKNGLNYTTDNEQVRDLARGLIDEWKLIRDRALTGVGDDRGGHTAGEANSESKLEKAEENEAENEAENEVENRAENEAENRAESEAEKTVENNVEDAVESKLENSLENAPENKMDSATPPRGDADSRAGLPTKSKTMGALPRESQNDRAIRKAKSMNLRKDEKTNQEGTKGSPHFLHLEPKGVIPHAKSNDKKKTDRSNEGKNIMLEIIDTLNEEYEKKKKRHQEYKKAKIEGKIKKFSALKNTSENAKSEKLLPDIASIPKPHLDSSLMPQHHHISKNFSQNSSSVMNNYMQNLSYSMNKSAKMMSASPPSHDRFNRGKENYSLDLPKKQNGNAYLQEEEPYNSSNIVGRNKSLLNRTTHTTENKSAYLNKYNGTHDGTNIASQPFAENETLFGYPPANIMNKDMSYLKNKRSIPPVRYDSNGSHANDEKYREASTYKAHHKEVHPSDSNINFNHMEDDQFSNLPQKRRRNVSPRNNPDGTSNNYRGSKGGEHHPDDHLMHDHPYRGKNSGHKTVQFSDKNPTVYSYDAHRLDRSKGKEIKNKVSDIHSEVKDPFELYSGVTYHARDLNQGQMERSAKSEEGRNGKIFHNNNTMWFKNRDDITTNHVGSQNGEEEEDTLLGSFTNSFMNLLTFKNVSQDGNKTMEGAGGNILPFLHGTSSNGNQNNALILLNSVLLKGAGKKMEEHSLTNHREVNFDVYHQGNKRGDFFETTFGNAPHMKEILHASLKEIFKNYKIFENVKINYQVAIKGNHYPPKIFEDSEVLKNDLIIKFNYDSLEKVPIYLTCRDARNMAPSKYEAKMDRSSNNSANAIPEEFNLMPLPQLFPPPNLNNLKLPPIPIIPGLPSSQNIIPPIMLPYNSGPFNEQPGSTNRLPHEPTQNDVSGNPMDGGKPYRSFDDFLNIFDEDIRNILLKNTDLAKLLMSKPDVVKKMLKGPKYINEALCSLEEELKSWNRSSN</sequence>
<feature type="compositionally biased region" description="Low complexity" evidence="3">
    <location>
        <begin position="87"/>
        <end position="104"/>
    </location>
</feature>
<feature type="compositionally biased region" description="Basic and acidic residues" evidence="3">
    <location>
        <begin position="919"/>
        <end position="935"/>
    </location>
</feature>
<gene>
    <name evidence="5" type="ORF">PCYB_071360</name>
</gene>
<dbReference type="EMBL" id="DF157099">
    <property type="protein sequence ID" value="GAB65634.1"/>
    <property type="molecule type" value="Genomic_DNA"/>
</dbReference>
<evidence type="ECO:0000256" key="3">
    <source>
        <dbReference type="SAM" id="MobiDB-lite"/>
    </source>
</evidence>
<protein>
    <recommendedName>
        <fullName evidence="4">TFIIS N-terminal domain-containing protein</fullName>
    </recommendedName>
</protein>
<evidence type="ECO:0000313" key="5">
    <source>
        <dbReference type="EMBL" id="GAB65634.1"/>
    </source>
</evidence>
<feature type="compositionally biased region" description="Basic and acidic residues" evidence="3">
    <location>
        <begin position="115"/>
        <end position="129"/>
    </location>
</feature>
<feature type="compositionally biased region" description="Polar residues" evidence="3">
    <location>
        <begin position="29"/>
        <end position="40"/>
    </location>
</feature>
<feature type="compositionally biased region" description="Acidic residues" evidence="3">
    <location>
        <begin position="489"/>
        <end position="498"/>
    </location>
</feature>
<dbReference type="GeneID" id="14691982"/>
<feature type="compositionally biased region" description="Basic residues" evidence="3">
    <location>
        <begin position="105"/>
        <end position="114"/>
    </location>
</feature>
<feature type="region of interest" description="Disordered" evidence="3">
    <location>
        <begin position="864"/>
        <end position="951"/>
    </location>
</feature>
<dbReference type="Gene3D" id="1.20.930.10">
    <property type="entry name" value="Conserved domain common to transcription factors TFIIS, elongin A, CRSP70"/>
    <property type="match status" value="1"/>
</dbReference>
<feature type="compositionally biased region" description="Basic residues" evidence="3">
    <location>
        <begin position="17"/>
        <end position="28"/>
    </location>
</feature>
<name>K6URC5_PLACD</name>
<dbReference type="RefSeq" id="XP_004221581.1">
    <property type="nucleotide sequence ID" value="XM_004221533.1"/>
</dbReference>
<feature type="compositionally biased region" description="Polar residues" evidence="3">
    <location>
        <begin position="942"/>
        <end position="951"/>
    </location>
</feature>
<keyword evidence="2" id="KW-0175">Coiled coil</keyword>
<organism evidence="5 6">
    <name type="scientific">Plasmodium cynomolgi (strain B)</name>
    <dbReference type="NCBI Taxonomy" id="1120755"/>
    <lineage>
        <taxon>Eukaryota</taxon>
        <taxon>Sar</taxon>
        <taxon>Alveolata</taxon>
        <taxon>Apicomplexa</taxon>
        <taxon>Aconoidasida</taxon>
        <taxon>Haemosporida</taxon>
        <taxon>Plasmodiidae</taxon>
        <taxon>Plasmodium</taxon>
        <taxon>Plasmodium (Plasmodium)</taxon>
    </lineage>
</organism>
<dbReference type="InterPro" id="IPR035441">
    <property type="entry name" value="TFIIS/LEDGF_dom_sf"/>
</dbReference>
<keyword evidence="6" id="KW-1185">Reference proteome</keyword>
<feature type="region of interest" description="Disordered" evidence="3">
    <location>
        <begin position="281"/>
        <end position="306"/>
    </location>
</feature>
<evidence type="ECO:0000313" key="6">
    <source>
        <dbReference type="Proteomes" id="UP000006319"/>
    </source>
</evidence>
<evidence type="ECO:0000256" key="1">
    <source>
        <dbReference type="PROSITE-ProRule" id="PRU00649"/>
    </source>
</evidence>
<dbReference type="GO" id="GO:0005634">
    <property type="term" value="C:nucleus"/>
    <property type="evidence" value="ECO:0007669"/>
    <property type="project" value="UniProtKB-SubCell"/>
</dbReference>
<dbReference type="PROSITE" id="PS51319">
    <property type="entry name" value="TFIIS_N"/>
    <property type="match status" value="1"/>
</dbReference>
<evidence type="ECO:0000256" key="2">
    <source>
        <dbReference type="SAM" id="Coils"/>
    </source>
</evidence>
<accession>K6URC5</accession>
<dbReference type="Proteomes" id="UP000006319">
    <property type="component" value="Chromosome 7"/>
</dbReference>
<dbReference type="Pfam" id="PF08711">
    <property type="entry name" value="Med26"/>
    <property type="match status" value="1"/>
</dbReference>
<dbReference type="eggNOG" id="ENOG502QQ2I">
    <property type="taxonomic scope" value="Eukaryota"/>
</dbReference>
<dbReference type="VEuPathDB" id="PlasmoDB:PCYB_071360"/>
<feature type="compositionally biased region" description="Polar residues" evidence="3">
    <location>
        <begin position="1292"/>
        <end position="1313"/>
    </location>
</feature>
<feature type="coiled-coil region" evidence="2">
    <location>
        <begin position="631"/>
        <end position="658"/>
    </location>
</feature>
<dbReference type="PhylomeDB" id="K6URC5"/>
<feature type="compositionally biased region" description="Basic and acidic residues" evidence="3">
    <location>
        <begin position="479"/>
        <end position="488"/>
    </location>
</feature>
<feature type="compositionally biased region" description="Basic and acidic residues" evidence="3">
    <location>
        <begin position="617"/>
        <end position="629"/>
    </location>
</feature>
<dbReference type="KEGG" id="pcy:PCYB_071360"/>
<feature type="compositionally biased region" description="Basic and acidic residues" evidence="3">
    <location>
        <begin position="499"/>
        <end position="519"/>
    </location>
</feature>
<feature type="region of interest" description="Disordered" evidence="3">
    <location>
        <begin position="17"/>
        <end position="137"/>
    </location>
</feature>
<dbReference type="InterPro" id="IPR017923">
    <property type="entry name" value="TFIIS_N"/>
</dbReference>
<dbReference type="OrthoDB" id="378545at2759"/>
<feature type="domain" description="TFIIS N-terminal" evidence="4">
    <location>
        <begin position="372"/>
        <end position="461"/>
    </location>
</feature>
<dbReference type="SUPFAM" id="SSF47676">
    <property type="entry name" value="Conserved domain common to transcription factors TFIIS, elongin A, CRSP70"/>
    <property type="match status" value="1"/>
</dbReference>
<proteinExistence type="predicted"/>
<keyword evidence="1" id="KW-0539">Nucleus</keyword>
<feature type="compositionally biased region" description="Basic and acidic residues" evidence="3">
    <location>
        <begin position="293"/>
        <end position="306"/>
    </location>
</feature>
<comment type="subcellular location">
    <subcellularLocation>
        <location evidence="1">Nucleus</location>
    </subcellularLocation>
</comment>
<feature type="region of interest" description="Disordered" evidence="3">
    <location>
        <begin position="465"/>
        <end position="630"/>
    </location>
</feature>
<reference evidence="5 6" key="1">
    <citation type="journal article" date="2012" name="Nat. Genet.">
        <title>Plasmodium cynomolgi genome sequences provide insight into Plasmodium vivax and the monkey malaria clade.</title>
        <authorList>
            <person name="Tachibana S."/>
            <person name="Sullivan S.A."/>
            <person name="Kawai S."/>
            <person name="Nakamura S."/>
            <person name="Kim H.R."/>
            <person name="Goto N."/>
            <person name="Arisue N."/>
            <person name="Palacpac N.M.Q."/>
            <person name="Honma H."/>
            <person name="Yagi M."/>
            <person name="Tougan T."/>
            <person name="Katakai Y."/>
            <person name="Kaneko O."/>
            <person name="Mita T."/>
            <person name="Kita K."/>
            <person name="Yasutomi Y."/>
            <person name="Sutton P.L."/>
            <person name="Shakhbatyan R."/>
            <person name="Horii T."/>
            <person name="Yasunaga T."/>
            <person name="Barnwell J.W."/>
            <person name="Escalante A.A."/>
            <person name="Carlton J.M."/>
            <person name="Tanabe K."/>
        </authorList>
    </citation>
    <scope>NUCLEOTIDE SEQUENCE [LARGE SCALE GENOMIC DNA]</scope>
    <source>
        <strain evidence="5 6">B</strain>
    </source>
</reference>